<dbReference type="InterPro" id="IPR017943">
    <property type="entry name" value="Bactericidal_perm-incr_a/b_dom"/>
</dbReference>
<evidence type="ECO:0000256" key="1">
    <source>
        <dbReference type="SAM" id="SignalP"/>
    </source>
</evidence>
<keyword evidence="3" id="KW-1185">Reference proteome</keyword>
<feature type="signal peptide" evidence="1">
    <location>
        <begin position="1"/>
        <end position="25"/>
    </location>
</feature>
<organism evidence="2 3">
    <name type="scientific">Lithospermum erythrorhizon</name>
    <name type="common">Purple gromwell</name>
    <name type="synonym">Lithospermum officinale var. erythrorhizon</name>
    <dbReference type="NCBI Taxonomy" id="34254"/>
    <lineage>
        <taxon>Eukaryota</taxon>
        <taxon>Viridiplantae</taxon>
        <taxon>Streptophyta</taxon>
        <taxon>Embryophyta</taxon>
        <taxon>Tracheophyta</taxon>
        <taxon>Spermatophyta</taxon>
        <taxon>Magnoliopsida</taxon>
        <taxon>eudicotyledons</taxon>
        <taxon>Gunneridae</taxon>
        <taxon>Pentapetalae</taxon>
        <taxon>asterids</taxon>
        <taxon>lamiids</taxon>
        <taxon>Boraginales</taxon>
        <taxon>Boraginaceae</taxon>
        <taxon>Boraginoideae</taxon>
        <taxon>Lithospermeae</taxon>
        <taxon>Lithospermum</taxon>
    </lineage>
</organism>
<dbReference type="GO" id="GO:0008289">
    <property type="term" value="F:lipid binding"/>
    <property type="evidence" value="ECO:0007669"/>
    <property type="project" value="InterPro"/>
</dbReference>
<feature type="chain" id="PRO_5043618399" description="Lipid-binding serum glycoprotein N-terminal domain-containing protein" evidence="1">
    <location>
        <begin position="26"/>
        <end position="144"/>
    </location>
</feature>
<reference evidence="2 3" key="1">
    <citation type="submission" date="2024-01" db="EMBL/GenBank/DDBJ databases">
        <title>The complete chloroplast genome sequence of Lithospermum erythrorhizon: insights into the phylogenetic relationship among Boraginaceae species and the maternal lineages of purple gromwells.</title>
        <authorList>
            <person name="Okada T."/>
            <person name="Watanabe K."/>
        </authorList>
    </citation>
    <scope>NUCLEOTIDE SEQUENCE [LARGE SCALE GENOMIC DNA]</scope>
</reference>
<dbReference type="Proteomes" id="UP001454036">
    <property type="component" value="Unassembled WGS sequence"/>
</dbReference>
<gene>
    <name evidence="2" type="ORF">LIER_11114</name>
</gene>
<dbReference type="PANTHER" id="PTHR46801">
    <property type="entry name" value="OS06G0309200 PROTEIN"/>
    <property type="match status" value="1"/>
</dbReference>
<evidence type="ECO:0000313" key="2">
    <source>
        <dbReference type="EMBL" id="GAA0152698.1"/>
    </source>
</evidence>
<comment type="caution">
    <text evidence="2">The sequence shown here is derived from an EMBL/GenBank/DDBJ whole genome shotgun (WGS) entry which is preliminary data.</text>
</comment>
<evidence type="ECO:0008006" key="4">
    <source>
        <dbReference type="Google" id="ProtNLM"/>
    </source>
</evidence>
<evidence type="ECO:0000313" key="3">
    <source>
        <dbReference type="Proteomes" id="UP001454036"/>
    </source>
</evidence>
<dbReference type="AlphaFoldDB" id="A0AAV3PNL1"/>
<name>A0AAV3PNL1_LITER</name>
<sequence>MAKSSLYVQLSSLLLILAILTTTESNQESHVSVDISNKGLNFIKDYLIKTAISSLVPLELPLIDKNIKIPFLGYVDMVLSDISLYEIGVSYSTVKAGDSGVVIAVSGATANISMQWKYSYSSWSWFFPIEISDQGEASVQVYTQ</sequence>
<keyword evidence="1" id="KW-0732">Signal</keyword>
<dbReference type="EMBL" id="BAABME010002030">
    <property type="protein sequence ID" value="GAA0152698.1"/>
    <property type="molecule type" value="Genomic_DNA"/>
</dbReference>
<dbReference type="SUPFAM" id="SSF55394">
    <property type="entry name" value="Bactericidal permeability-increasing protein, BPI"/>
    <property type="match status" value="1"/>
</dbReference>
<dbReference type="InterPro" id="IPR045897">
    <property type="entry name" value="BPI/LBP_pln"/>
</dbReference>
<protein>
    <recommendedName>
        <fullName evidence="4">Lipid-binding serum glycoprotein N-terminal domain-containing protein</fullName>
    </recommendedName>
</protein>
<dbReference type="Gene3D" id="3.15.10.10">
    <property type="entry name" value="Bactericidal permeability-increasing protein, domain 1"/>
    <property type="match status" value="1"/>
</dbReference>
<accession>A0AAV3PNL1</accession>
<dbReference type="PANTHER" id="PTHR46801:SF2">
    <property type="entry name" value="LIPOPOLYSACCHARIDE-BINDING PROTEIN"/>
    <property type="match status" value="1"/>
</dbReference>
<proteinExistence type="predicted"/>